<feature type="region of interest" description="Disordered" evidence="4">
    <location>
        <begin position="805"/>
        <end position="836"/>
    </location>
</feature>
<name>A0AAV7H128_DENCH</name>
<evidence type="ECO:0000256" key="1">
    <source>
        <dbReference type="ARBA" id="ARBA00006443"/>
    </source>
</evidence>
<feature type="compositionally biased region" description="Low complexity" evidence="4">
    <location>
        <begin position="21"/>
        <end position="41"/>
    </location>
</feature>
<feature type="region of interest" description="Disordered" evidence="4">
    <location>
        <begin position="1"/>
        <end position="68"/>
    </location>
</feature>
<evidence type="ECO:0000256" key="4">
    <source>
        <dbReference type="SAM" id="MobiDB-lite"/>
    </source>
</evidence>
<dbReference type="InterPro" id="IPR019354">
    <property type="entry name" value="SMG8-like"/>
</dbReference>
<feature type="compositionally biased region" description="Polar residues" evidence="4">
    <location>
        <begin position="825"/>
        <end position="836"/>
    </location>
</feature>
<feature type="compositionally biased region" description="Pro residues" evidence="4">
    <location>
        <begin position="42"/>
        <end position="53"/>
    </location>
</feature>
<keyword evidence="2" id="KW-0866">Nonsense-mediated mRNA decay</keyword>
<feature type="region of interest" description="Disordered" evidence="4">
    <location>
        <begin position="271"/>
        <end position="298"/>
    </location>
</feature>
<dbReference type="EMBL" id="JAGFBR010000009">
    <property type="protein sequence ID" value="KAH0462701.1"/>
    <property type="molecule type" value="Genomic_DNA"/>
</dbReference>
<dbReference type="CDD" id="cd06222">
    <property type="entry name" value="RNase_H_like"/>
    <property type="match status" value="1"/>
</dbReference>
<protein>
    <recommendedName>
        <fullName evidence="3">Nonsense-mediated mRNA decay factor SMG8</fullName>
    </recommendedName>
</protein>
<dbReference type="PANTHER" id="PTHR13091">
    <property type="entry name" value="AMPLIFIED IN BREAST CANCER 2-RELATED"/>
    <property type="match status" value="1"/>
</dbReference>
<dbReference type="GO" id="GO:0000184">
    <property type="term" value="P:nuclear-transcribed mRNA catabolic process, nonsense-mediated decay"/>
    <property type="evidence" value="ECO:0007669"/>
    <property type="project" value="UniProtKB-KW"/>
</dbReference>
<accession>A0AAV7H128</accession>
<gene>
    <name evidence="5" type="ORF">IEQ34_010276</name>
</gene>
<feature type="compositionally biased region" description="Low complexity" evidence="4">
    <location>
        <begin position="54"/>
        <end position="68"/>
    </location>
</feature>
<evidence type="ECO:0000313" key="5">
    <source>
        <dbReference type="EMBL" id="KAH0462701.1"/>
    </source>
</evidence>
<keyword evidence="6" id="KW-1185">Reference proteome</keyword>
<dbReference type="PANTHER" id="PTHR13091:SF0">
    <property type="entry name" value="NONSENSE-MEDIATED MRNA DECAY FACTOR SMG8"/>
    <property type="match status" value="1"/>
</dbReference>
<proteinExistence type="inferred from homology"/>
<evidence type="ECO:0000256" key="3">
    <source>
        <dbReference type="ARBA" id="ARBA00029509"/>
    </source>
</evidence>
<evidence type="ECO:0000256" key="2">
    <source>
        <dbReference type="ARBA" id="ARBA00023161"/>
    </source>
</evidence>
<dbReference type="Pfam" id="PF10220">
    <property type="entry name" value="Smg8_Smg9"/>
    <property type="match status" value="1"/>
</dbReference>
<feature type="compositionally biased region" description="Basic and acidic residues" evidence="4">
    <location>
        <begin position="813"/>
        <end position="824"/>
    </location>
</feature>
<dbReference type="InterPro" id="IPR044730">
    <property type="entry name" value="RNase_H-like_dom_plant"/>
</dbReference>
<organism evidence="5 6">
    <name type="scientific">Dendrobium chrysotoxum</name>
    <name type="common">Orchid</name>
    <dbReference type="NCBI Taxonomy" id="161865"/>
    <lineage>
        <taxon>Eukaryota</taxon>
        <taxon>Viridiplantae</taxon>
        <taxon>Streptophyta</taxon>
        <taxon>Embryophyta</taxon>
        <taxon>Tracheophyta</taxon>
        <taxon>Spermatophyta</taxon>
        <taxon>Magnoliopsida</taxon>
        <taxon>Liliopsida</taxon>
        <taxon>Asparagales</taxon>
        <taxon>Orchidaceae</taxon>
        <taxon>Epidendroideae</taxon>
        <taxon>Malaxideae</taxon>
        <taxon>Dendrobiinae</taxon>
        <taxon>Dendrobium</taxon>
    </lineage>
</organism>
<evidence type="ECO:0000313" key="6">
    <source>
        <dbReference type="Proteomes" id="UP000775213"/>
    </source>
</evidence>
<comment type="caution">
    <text evidence="5">The sequence shown here is derived from an EMBL/GenBank/DDBJ whole genome shotgun (WGS) entry which is preliminary data.</text>
</comment>
<feature type="region of interest" description="Disordered" evidence="4">
    <location>
        <begin position="895"/>
        <end position="925"/>
    </location>
</feature>
<comment type="similarity">
    <text evidence="1">Belongs to the SMG8 family.</text>
</comment>
<sequence>MEHPSSSPLRFLIRPPPPATTSPAAAPIATTPTPLHSISSSSPPPPNLNPTPAPSSSSSSYSAPLTTSVSPSPIGVVVVGFLGSIPSTDLTHLINRLLDDNVFGSGNLEKNILTSLIPDATDWFDRRRIGYHYEPETGMVFLQYSPSSPSRLLLLSSSTSDERDEGATSVLEECEAEDIRYMLLMFSVSCFLISFLCFSININIFLQPNQVCHVIVFVHEGFRFDIQILKKFRMLQAAKHALTPFLRSQIAPLVSPKQSLAIPQPIVVGASSVSPPTRRGGSSSRPGSAISLMSGSSSHPSILPGLCIPVVLFVFEDDFTDGSSAMTNVDEMTDAYRQNLAVKGSGSVVMLARPASKAEGSFRKRLQSSLEAQIRFLIKKCRVLAGTDHSHGGSRGVGSANSHPLFLLDASRVVALLDRSVNQRGEPLNFVTSLIEEALNSKNRVDVLMLENHSENLHNEDIQSIKDFILRQADMLRGRGGLPSNVNSGSVAGAGVVAAAAAAAASAASGKLASAPELPSLESWLTATNHILEALLSLGHGLTDDIRSTARLPLQRSTTETHDRHAVEDSISCLESCKGLNMKFSVSWCKRALPAAKELYLKDLPAYYPTSMHNTHLENALLAFNSMVKGPAVKMFKNKLADECTSIWEAGRQLCDAVSLTRNPCMHRRHDINNNNSSKKDTIIQHSSGYVFLHACACGRSRRLRDDPFDFESANITFNHFANCENLLPSLFISNFGTGGPLPPASWSLRRVGGARYYEPSKGLLQTGFCSSQKFLMKWTISIDKQNETDSFSLGVTGKSSIVSLNPGPKVMPARDERKKKSAETKNPSEVQLTSEIQRKASELVPSNATSISFGKGLPSFTMKKPFAEVVAGIATADSTPLALKQRKHIKDITDKGIRQSSLTNQNDGRKNAIDDQQASQGPEHISAIESSIKPETNCQTNANSYLQIGTNIVPVDMFNSGEINRTSSSKQSIVYVGFEHECPYGHRFLLSLEHLKNLDSLYSLSSKQDSSTNVSEGKYAETKTGVHEMLDRYSSGKAASVTNLRKNNKLNESVAANVGQNHESFTVFSREGMENTQSVHRFSLLSESVHQLEGKLSHVKLDDGSSAFSLLTRDLPVYMNCPHCNNSAIQAQQKVKFASKISQLQRIFLMGFLCSNNVGIGGVLRDCKGRFLCAFGFNCLHWDCTQVEILAILSLKKVIQDWMFEADGIIIESDNINVVKLFQDVLNKGVEGKFELWRSTLESKGFRLSRSKIEYMKCNFSNNRFSGGIVTLGDQVINKSTQCWPLKEKHNIKLSVAEMRMLRWMSGFTLRDKIRNEHIHEKVGVAPVEDKIRESRLRSFLRWFGHIKWRPSDEPVRKVDVLDWIYVKKGRGRPKKTWLENIRNDLSLLDLGDPTISHSFSDLPCHTESCLPPTIPERKQQSHFSFGCWVILPPESFITLRLPFIYGIRKDDGILQPLNHFEDKPELTAWLAKGTTLKVLSVGHESNKESQMK</sequence>
<reference evidence="5 6" key="1">
    <citation type="journal article" date="2021" name="Hortic Res">
        <title>Chromosome-scale assembly of the Dendrobium chrysotoxum genome enhances the understanding of orchid evolution.</title>
        <authorList>
            <person name="Zhang Y."/>
            <person name="Zhang G.Q."/>
            <person name="Zhang D."/>
            <person name="Liu X.D."/>
            <person name="Xu X.Y."/>
            <person name="Sun W.H."/>
            <person name="Yu X."/>
            <person name="Zhu X."/>
            <person name="Wang Z.W."/>
            <person name="Zhao X."/>
            <person name="Zhong W.Y."/>
            <person name="Chen H."/>
            <person name="Yin W.L."/>
            <person name="Huang T."/>
            <person name="Niu S.C."/>
            <person name="Liu Z.J."/>
        </authorList>
    </citation>
    <scope>NUCLEOTIDE SEQUENCE [LARGE SCALE GENOMIC DNA]</scope>
    <source>
        <strain evidence="5">Lindl</strain>
    </source>
</reference>
<dbReference type="Proteomes" id="UP000775213">
    <property type="component" value="Unassembled WGS sequence"/>
</dbReference>